<dbReference type="InterPro" id="IPR025669">
    <property type="entry name" value="AAA_dom"/>
</dbReference>
<dbReference type="RefSeq" id="WP_345332958.1">
    <property type="nucleotide sequence ID" value="NZ_BAABJZ010000006.1"/>
</dbReference>
<evidence type="ECO:0000313" key="2">
    <source>
        <dbReference type="EMBL" id="GAA4874587.1"/>
    </source>
</evidence>
<accession>A0ABP9EBC0</accession>
<name>A0ABP9EBC0_9GAMM</name>
<dbReference type="SUPFAM" id="SSF52540">
    <property type="entry name" value="P-loop containing nucleoside triphosphate hydrolases"/>
    <property type="match status" value="1"/>
</dbReference>
<gene>
    <name evidence="2" type="ORF">GCM10023333_04470</name>
</gene>
<dbReference type="PANTHER" id="PTHR13696:SF69">
    <property type="entry name" value="PLASMID PARTITIONING PROTEIN-RELATED"/>
    <property type="match status" value="1"/>
</dbReference>
<sequence length="268" mass="28994">MRVWTVVNQKGGVGKTTTVVTLAGLLVAKGQRVLMIDTDPHASLGYYLGLDPEQLPASLFDLFHHHEDLTQARCQQAIVPTSVAGLDLMPAATALATLDRSLGNQPGMGFILDRVVGLLQGQYDTVIIDCPPVLGVLMVNALAACQQIVVPVQTEYLALKGLERMVQTLERMGQAGRRVPPYLIVPTMFDRRTKASLLALSELARTYPGALWHSVIPVDTRLRDASLAHLPAPQFAGDCRGVSAYNELLNALLERGQANVPRRAASGR</sequence>
<dbReference type="EMBL" id="BAABJZ010000006">
    <property type="protein sequence ID" value="GAA4874587.1"/>
    <property type="molecule type" value="Genomic_DNA"/>
</dbReference>
<dbReference type="Gene3D" id="3.40.50.300">
    <property type="entry name" value="P-loop containing nucleotide triphosphate hydrolases"/>
    <property type="match status" value="1"/>
</dbReference>
<reference evidence="3" key="1">
    <citation type="journal article" date="2019" name="Int. J. Syst. Evol. Microbiol.">
        <title>The Global Catalogue of Microorganisms (GCM) 10K type strain sequencing project: providing services to taxonomists for standard genome sequencing and annotation.</title>
        <authorList>
            <consortium name="The Broad Institute Genomics Platform"/>
            <consortium name="The Broad Institute Genome Sequencing Center for Infectious Disease"/>
            <person name="Wu L."/>
            <person name="Ma J."/>
        </authorList>
    </citation>
    <scope>NUCLEOTIDE SEQUENCE [LARGE SCALE GENOMIC DNA]</scope>
    <source>
        <strain evidence="3">JCM 18401</strain>
    </source>
</reference>
<keyword evidence="3" id="KW-1185">Reference proteome</keyword>
<dbReference type="Pfam" id="PF13614">
    <property type="entry name" value="AAA_31"/>
    <property type="match status" value="1"/>
</dbReference>
<proteinExistence type="predicted"/>
<dbReference type="InterPro" id="IPR027417">
    <property type="entry name" value="P-loop_NTPase"/>
</dbReference>
<protein>
    <submittedName>
        <fullName evidence="2">ParA family protein</fullName>
    </submittedName>
</protein>
<evidence type="ECO:0000313" key="3">
    <source>
        <dbReference type="Proteomes" id="UP001499988"/>
    </source>
</evidence>
<dbReference type="InterPro" id="IPR050678">
    <property type="entry name" value="DNA_Partitioning_ATPase"/>
</dbReference>
<organism evidence="2 3">
    <name type="scientific">Ferrimonas pelagia</name>
    <dbReference type="NCBI Taxonomy" id="1177826"/>
    <lineage>
        <taxon>Bacteria</taxon>
        <taxon>Pseudomonadati</taxon>
        <taxon>Pseudomonadota</taxon>
        <taxon>Gammaproteobacteria</taxon>
        <taxon>Alteromonadales</taxon>
        <taxon>Ferrimonadaceae</taxon>
        <taxon>Ferrimonas</taxon>
    </lineage>
</organism>
<feature type="domain" description="AAA" evidence="1">
    <location>
        <begin position="1"/>
        <end position="173"/>
    </location>
</feature>
<dbReference type="PANTHER" id="PTHR13696">
    <property type="entry name" value="P-LOOP CONTAINING NUCLEOSIDE TRIPHOSPHATE HYDROLASE"/>
    <property type="match status" value="1"/>
</dbReference>
<comment type="caution">
    <text evidence="2">The sequence shown here is derived from an EMBL/GenBank/DDBJ whole genome shotgun (WGS) entry which is preliminary data.</text>
</comment>
<dbReference type="Proteomes" id="UP001499988">
    <property type="component" value="Unassembled WGS sequence"/>
</dbReference>
<evidence type="ECO:0000259" key="1">
    <source>
        <dbReference type="Pfam" id="PF13614"/>
    </source>
</evidence>
<dbReference type="CDD" id="cd02042">
    <property type="entry name" value="ParAB_family"/>
    <property type="match status" value="1"/>
</dbReference>